<keyword evidence="3" id="KW-1185">Reference proteome</keyword>
<gene>
    <name evidence="2" type="ORF">EAH86_08865</name>
</gene>
<sequence>MHVGRRCRLNKEWTMVGLEVKPIRGGLASLTEVRQRTSMRGMVVENQADVVEGIDRATLATKLDIAADDDDAEGAVTRIFLAALQHPEPTRALLIAQGMKGPLVDHSLEVLGSRGLVRLHPGGRIEVIPPDISLPALALDYERRARETRSAAHELAQVFFLARSASRTPDVGTVRILNSLDEIAAVTAEAVAAGTQQIRSFRSLSPRTRAVFASPLHSHEEPTLGVSGNQLEYTTVYDTEVLEIDGALEILEARERGGERFRFTSSVPFSAVIVDDASAIVDVSAFDPSGFGSALIRARSMVLALIALSDHLWDLGSPLSVGGVATERRDQMILSLLAAGAPDATIARQTGVSQRTVERRVRALMDQLGAGTRFQAGVQAARRGMI</sequence>
<comment type="caution">
    <text evidence="2">The sequence shown here is derived from an EMBL/GenBank/DDBJ whole genome shotgun (WGS) entry which is preliminary data.</text>
</comment>
<accession>A0A502CTE3</accession>
<dbReference type="Proteomes" id="UP000317722">
    <property type="component" value="Unassembled WGS sequence"/>
</dbReference>
<name>A0A502CTE3_9MICO</name>
<dbReference type="InterPro" id="IPR000792">
    <property type="entry name" value="Tscrpt_reg_LuxR_C"/>
</dbReference>
<dbReference type="Gene3D" id="1.10.10.10">
    <property type="entry name" value="Winged helix-like DNA-binding domain superfamily/Winged helix DNA-binding domain"/>
    <property type="match status" value="1"/>
</dbReference>
<dbReference type="InterPro" id="IPR016032">
    <property type="entry name" value="Sig_transdc_resp-reg_C-effctor"/>
</dbReference>
<evidence type="ECO:0000313" key="2">
    <source>
        <dbReference type="EMBL" id="TPG16895.1"/>
    </source>
</evidence>
<dbReference type="GO" id="GO:0003677">
    <property type="term" value="F:DNA binding"/>
    <property type="evidence" value="ECO:0007669"/>
    <property type="project" value="InterPro"/>
</dbReference>
<dbReference type="Pfam" id="PF00196">
    <property type="entry name" value="GerE"/>
    <property type="match status" value="1"/>
</dbReference>
<evidence type="ECO:0000313" key="3">
    <source>
        <dbReference type="Proteomes" id="UP000317722"/>
    </source>
</evidence>
<dbReference type="AlphaFoldDB" id="A0A502CTE3"/>
<reference evidence="2 3" key="1">
    <citation type="journal article" date="2019" name="Environ. Microbiol.">
        <title>Species interactions and distinct microbial communities in high Arctic permafrost affected cryosols are associated with the CH4 and CO2 gas fluxes.</title>
        <authorList>
            <person name="Altshuler I."/>
            <person name="Hamel J."/>
            <person name="Turney S."/>
            <person name="Magnuson E."/>
            <person name="Levesque R."/>
            <person name="Greer C."/>
            <person name="Whyte L.G."/>
        </authorList>
    </citation>
    <scope>NUCLEOTIDE SEQUENCE [LARGE SCALE GENOMIC DNA]</scope>
    <source>
        <strain evidence="2 3">S9.3A</strain>
    </source>
</reference>
<dbReference type="InterPro" id="IPR036388">
    <property type="entry name" value="WH-like_DNA-bd_sf"/>
</dbReference>
<dbReference type="GO" id="GO:0006355">
    <property type="term" value="P:regulation of DNA-templated transcription"/>
    <property type="evidence" value="ECO:0007669"/>
    <property type="project" value="InterPro"/>
</dbReference>
<proteinExistence type="predicted"/>
<protein>
    <submittedName>
        <fullName evidence="2">LuxR family transcriptional regulator</fullName>
    </submittedName>
</protein>
<organism evidence="2 3">
    <name type="scientific">Pedococcus bigeumensis</name>
    <dbReference type="NCBI Taxonomy" id="433644"/>
    <lineage>
        <taxon>Bacteria</taxon>
        <taxon>Bacillati</taxon>
        <taxon>Actinomycetota</taxon>
        <taxon>Actinomycetes</taxon>
        <taxon>Micrococcales</taxon>
        <taxon>Intrasporangiaceae</taxon>
        <taxon>Pedococcus</taxon>
    </lineage>
</organism>
<dbReference type="SUPFAM" id="SSF46894">
    <property type="entry name" value="C-terminal effector domain of the bipartite response regulators"/>
    <property type="match status" value="1"/>
</dbReference>
<feature type="domain" description="HTH luxR-type" evidence="1">
    <location>
        <begin position="328"/>
        <end position="380"/>
    </location>
</feature>
<dbReference type="EMBL" id="RCZM01000003">
    <property type="protein sequence ID" value="TPG16895.1"/>
    <property type="molecule type" value="Genomic_DNA"/>
</dbReference>
<dbReference type="SMART" id="SM00421">
    <property type="entry name" value="HTH_LUXR"/>
    <property type="match status" value="1"/>
</dbReference>
<evidence type="ECO:0000259" key="1">
    <source>
        <dbReference type="SMART" id="SM00421"/>
    </source>
</evidence>
<dbReference type="OrthoDB" id="3369460at2"/>